<dbReference type="PANTHER" id="PTHR13524">
    <property type="entry name" value="MYOTUBULARIN-RELATED"/>
    <property type="match status" value="1"/>
</dbReference>
<evidence type="ECO:0000259" key="2">
    <source>
        <dbReference type="PROSITE" id="PS50056"/>
    </source>
</evidence>
<dbReference type="PROSITE" id="PS00383">
    <property type="entry name" value="TYR_PHOSPHATASE_1"/>
    <property type="match status" value="1"/>
</dbReference>
<keyword evidence="4" id="KW-1185">Reference proteome</keyword>
<reference evidence="3" key="2">
    <citation type="submission" date="2020-11" db="EMBL/GenBank/DDBJ databases">
        <authorList>
            <person name="McCartney M.A."/>
            <person name="Auch B."/>
            <person name="Kono T."/>
            <person name="Mallez S."/>
            <person name="Becker A."/>
            <person name="Gohl D.M."/>
            <person name="Silverstein K.A.T."/>
            <person name="Koren S."/>
            <person name="Bechman K.B."/>
            <person name="Herman A."/>
            <person name="Abrahante J.E."/>
            <person name="Garbe J."/>
        </authorList>
    </citation>
    <scope>NUCLEOTIDE SEQUENCE</scope>
    <source>
        <strain evidence="3">Duluth1</strain>
        <tissue evidence="3">Whole animal</tissue>
    </source>
</reference>
<feature type="region of interest" description="Disordered" evidence="1">
    <location>
        <begin position="471"/>
        <end position="495"/>
    </location>
</feature>
<evidence type="ECO:0000313" key="3">
    <source>
        <dbReference type="EMBL" id="KAH3820250.1"/>
    </source>
</evidence>
<dbReference type="InterPro" id="IPR000387">
    <property type="entry name" value="Tyr_Pase_dom"/>
</dbReference>
<sequence length="594" mass="67576">MKEESTDVVVKDEIHNLIEVFSKKSYKVTGDTKVDPVAEKCLKLFSKDYHFSVINNTVGSLCAHYPSKIVILEYERASPYHERVESLYDGHHIKELFKQARFARCRSRFVVPVILLDGKYVCRSATLASGAEMYGRSGLDFLTGNEQNPSKIRKTSSDSDLQMFDRVRGQDINILKTFSVKYIVDLMVEKKKVKFGMNVTSSEKVDKENRYGEFCIISAPYPGCEFFKEWRDNGYMGEDMKFDWSQGFVDACLDIPPTELLQELSIDWQQYKHWDLIQLTKNYLKMLVHMFTNGDKGILVHCISGWDRTPMFVSLLRLTLWADGLIHKSLSATEILYLTLAYDWYLFGHSLSDRLMRGEEILLFCFYFLPHIATDEFSVQSLRSTKRQKSSVGQDIAANGFLRTTGDTYSKEVRKHLSSVGSGGSSSGSARISVERKRNSSSSSLSSNGSFTIEPCSRYFLQYENDEDIIDEQSDRSSSPMMVPENRGRQSSLPDSPTCGRLVTVFQINWQVISESGSLLSTELGYSAFKHSSGPNSCEEPSVCEQSERWTRLDTVGRLFNNAYHNKVTTKYVPESNGITNLLDSFAGKFGFRK</sequence>
<dbReference type="InterPro" id="IPR039802">
    <property type="entry name" value="MTMR14"/>
</dbReference>
<comment type="caution">
    <text evidence="3">The sequence shown here is derived from an EMBL/GenBank/DDBJ whole genome shotgun (WGS) entry which is preliminary data.</text>
</comment>
<evidence type="ECO:0000256" key="1">
    <source>
        <dbReference type="SAM" id="MobiDB-lite"/>
    </source>
</evidence>
<dbReference type="Proteomes" id="UP000828390">
    <property type="component" value="Unassembled WGS sequence"/>
</dbReference>
<reference evidence="3" key="1">
    <citation type="journal article" date="2019" name="bioRxiv">
        <title>The Genome of the Zebra Mussel, Dreissena polymorpha: A Resource for Invasive Species Research.</title>
        <authorList>
            <person name="McCartney M.A."/>
            <person name="Auch B."/>
            <person name="Kono T."/>
            <person name="Mallez S."/>
            <person name="Zhang Y."/>
            <person name="Obille A."/>
            <person name="Becker A."/>
            <person name="Abrahante J.E."/>
            <person name="Garbe J."/>
            <person name="Badalamenti J.P."/>
            <person name="Herman A."/>
            <person name="Mangelson H."/>
            <person name="Liachko I."/>
            <person name="Sullivan S."/>
            <person name="Sone E.D."/>
            <person name="Koren S."/>
            <person name="Silverstein K.A.T."/>
            <person name="Beckman K.B."/>
            <person name="Gohl D.M."/>
        </authorList>
    </citation>
    <scope>NUCLEOTIDE SEQUENCE</scope>
    <source>
        <strain evidence="3">Duluth1</strain>
        <tissue evidence="3">Whole animal</tissue>
    </source>
</reference>
<dbReference type="PROSITE" id="PS50056">
    <property type="entry name" value="TYR_PHOSPHATASE_2"/>
    <property type="match status" value="1"/>
</dbReference>
<organism evidence="3 4">
    <name type="scientific">Dreissena polymorpha</name>
    <name type="common">Zebra mussel</name>
    <name type="synonym">Mytilus polymorpha</name>
    <dbReference type="NCBI Taxonomy" id="45954"/>
    <lineage>
        <taxon>Eukaryota</taxon>
        <taxon>Metazoa</taxon>
        <taxon>Spiralia</taxon>
        <taxon>Lophotrochozoa</taxon>
        <taxon>Mollusca</taxon>
        <taxon>Bivalvia</taxon>
        <taxon>Autobranchia</taxon>
        <taxon>Heteroconchia</taxon>
        <taxon>Euheterodonta</taxon>
        <taxon>Imparidentia</taxon>
        <taxon>Neoheterodontei</taxon>
        <taxon>Myida</taxon>
        <taxon>Dreissenoidea</taxon>
        <taxon>Dreissenidae</taxon>
        <taxon>Dreissena</taxon>
    </lineage>
</organism>
<dbReference type="PANTHER" id="PTHR13524:SF2">
    <property type="entry name" value="MYOTUBULARIN-RELATED PROTEIN 14"/>
    <property type="match status" value="1"/>
</dbReference>
<dbReference type="InterPro" id="IPR016130">
    <property type="entry name" value="Tyr_Pase_AS"/>
</dbReference>
<feature type="domain" description="Tyrosine specific protein phosphatases" evidence="2">
    <location>
        <begin position="274"/>
        <end position="336"/>
    </location>
</feature>
<gene>
    <name evidence="3" type="ORF">DPMN_121995</name>
</gene>
<dbReference type="SUPFAM" id="SSF52799">
    <property type="entry name" value="(Phosphotyrosine protein) phosphatases II"/>
    <property type="match status" value="1"/>
</dbReference>
<dbReference type="AlphaFoldDB" id="A0A9D4JPZ6"/>
<evidence type="ECO:0000313" key="4">
    <source>
        <dbReference type="Proteomes" id="UP000828390"/>
    </source>
</evidence>
<protein>
    <recommendedName>
        <fullName evidence="2">Tyrosine specific protein phosphatases domain-containing protein</fullName>
    </recommendedName>
</protein>
<accession>A0A9D4JPZ6</accession>
<dbReference type="InterPro" id="IPR039803">
    <property type="entry name" value="MTMR14_PH-GRAM"/>
</dbReference>
<dbReference type="Gene3D" id="3.90.190.10">
    <property type="entry name" value="Protein tyrosine phosphatase superfamily"/>
    <property type="match status" value="1"/>
</dbReference>
<name>A0A9D4JPZ6_DREPO</name>
<proteinExistence type="predicted"/>
<feature type="region of interest" description="Disordered" evidence="1">
    <location>
        <begin position="416"/>
        <end position="449"/>
    </location>
</feature>
<dbReference type="EMBL" id="JAIWYP010000005">
    <property type="protein sequence ID" value="KAH3820250.1"/>
    <property type="molecule type" value="Genomic_DNA"/>
</dbReference>
<feature type="compositionally biased region" description="Low complexity" evidence="1">
    <location>
        <begin position="440"/>
        <end position="449"/>
    </location>
</feature>
<dbReference type="CDD" id="cd13213">
    <property type="entry name" value="PH-GRAM_MTMR14"/>
    <property type="match status" value="1"/>
</dbReference>
<dbReference type="GO" id="GO:0004438">
    <property type="term" value="F:phosphatidylinositol-3-phosphate phosphatase activity"/>
    <property type="evidence" value="ECO:0007669"/>
    <property type="project" value="InterPro"/>
</dbReference>
<dbReference type="InterPro" id="IPR029021">
    <property type="entry name" value="Prot-tyrosine_phosphatase-like"/>
</dbReference>